<sequence length="525" mass="58731">MLALVSALTESQRVLLYALSLCALVALALWLKASTRSTRLPPGPGPLPLLGNIHQIYIEHQERKFAQWSQVYGDTVYARFFWTPALILNSIHAAHNLMDKRSAKYSGRPHLVMLGEMLGWDRTLGVLDYGEIWRKQRKWTQGALNDKATSDAWQSVQRRETCNLLMSLIAAPNAFTAHLKRYTGALIMEIAYGYTVTSNDDECLRMIGAASDGTVECAGAGGALVDFLPILKYVPSWFPGGRFKRRVWEVNYLVQEAQNRLYDTVRERMKAGTAKPSILSSLLDGSLIAGTLAEDEVDIKGIGGALYSGLSRYTTYAVLTTFILAMTLHPKVLKRAQAEVDEKVGHSRLPDYSDRENLPYIECVLKEVYRWICPLPLGLPHCATEDDEYLGYHIPKGTMVVPNIWSMSRDADIYPEPDRFVPERFIHANHGTNDIADPRGYIFGFGRRICPGRQFADMSVWLAIANIVATMEICKARDAAGNETSPEVSYMPGLVSHPRPFKCSIRPRSQRTEAVIMQAKSALDI</sequence>
<dbReference type="InterPro" id="IPR001128">
    <property type="entry name" value="Cyt_P450"/>
</dbReference>
<evidence type="ECO:0000256" key="15">
    <source>
        <dbReference type="SAM" id="Phobius"/>
    </source>
</evidence>
<evidence type="ECO:0000256" key="13">
    <source>
        <dbReference type="PIRSR" id="PIRSR602401-1"/>
    </source>
</evidence>
<evidence type="ECO:0000256" key="11">
    <source>
        <dbReference type="ARBA" id="ARBA00023033"/>
    </source>
</evidence>
<dbReference type="OMA" id="RLSMAQC"/>
<evidence type="ECO:0000256" key="8">
    <source>
        <dbReference type="ARBA" id="ARBA00022989"/>
    </source>
</evidence>
<dbReference type="AlphaFoldDB" id="A0A2H3JZD6"/>
<dbReference type="InterPro" id="IPR002401">
    <property type="entry name" value="Cyt_P450_E_grp-I"/>
</dbReference>
<gene>
    <name evidence="16" type="ORF">WOLCODRAFT_73749</name>
</gene>
<evidence type="ECO:0000256" key="2">
    <source>
        <dbReference type="ARBA" id="ARBA00004167"/>
    </source>
</evidence>
<feature type="binding site" description="axial binding residue" evidence="13">
    <location>
        <position position="450"/>
    </location>
    <ligand>
        <name>heme</name>
        <dbReference type="ChEBI" id="CHEBI:30413"/>
    </ligand>
    <ligandPart>
        <name>Fe</name>
        <dbReference type="ChEBI" id="CHEBI:18248"/>
    </ligandPart>
</feature>
<dbReference type="InterPro" id="IPR050364">
    <property type="entry name" value="Cytochrome_P450_fung"/>
</dbReference>
<organism evidence="16 17">
    <name type="scientific">Wolfiporia cocos (strain MD-104)</name>
    <name type="common">Brown rot fungus</name>
    <dbReference type="NCBI Taxonomy" id="742152"/>
    <lineage>
        <taxon>Eukaryota</taxon>
        <taxon>Fungi</taxon>
        <taxon>Dikarya</taxon>
        <taxon>Basidiomycota</taxon>
        <taxon>Agaricomycotina</taxon>
        <taxon>Agaricomycetes</taxon>
        <taxon>Polyporales</taxon>
        <taxon>Phaeolaceae</taxon>
        <taxon>Wolfiporia</taxon>
    </lineage>
</organism>
<reference evidence="16 17" key="1">
    <citation type="journal article" date="2012" name="Science">
        <title>The Paleozoic origin of enzymatic lignin decomposition reconstructed from 31 fungal genomes.</title>
        <authorList>
            <person name="Floudas D."/>
            <person name="Binder M."/>
            <person name="Riley R."/>
            <person name="Barry K."/>
            <person name="Blanchette R.A."/>
            <person name="Henrissat B."/>
            <person name="Martinez A.T."/>
            <person name="Otillar R."/>
            <person name="Spatafora J.W."/>
            <person name="Yadav J.S."/>
            <person name="Aerts A."/>
            <person name="Benoit I."/>
            <person name="Boyd A."/>
            <person name="Carlson A."/>
            <person name="Copeland A."/>
            <person name="Coutinho P.M."/>
            <person name="de Vries R.P."/>
            <person name="Ferreira P."/>
            <person name="Findley K."/>
            <person name="Foster B."/>
            <person name="Gaskell J."/>
            <person name="Glotzer D."/>
            <person name="Gorecki P."/>
            <person name="Heitman J."/>
            <person name="Hesse C."/>
            <person name="Hori C."/>
            <person name="Igarashi K."/>
            <person name="Jurgens J.A."/>
            <person name="Kallen N."/>
            <person name="Kersten P."/>
            <person name="Kohler A."/>
            <person name="Kuees U."/>
            <person name="Kumar T.K.A."/>
            <person name="Kuo A."/>
            <person name="LaButti K."/>
            <person name="Larrondo L.F."/>
            <person name="Lindquist E."/>
            <person name="Ling A."/>
            <person name="Lombard V."/>
            <person name="Lucas S."/>
            <person name="Lundell T."/>
            <person name="Martin R."/>
            <person name="McLaughlin D.J."/>
            <person name="Morgenstern I."/>
            <person name="Morin E."/>
            <person name="Murat C."/>
            <person name="Nagy L.G."/>
            <person name="Nolan M."/>
            <person name="Ohm R.A."/>
            <person name="Patyshakuliyeva A."/>
            <person name="Rokas A."/>
            <person name="Ruiz-Duenas F.J."/>
            <person name="Sabat G."/>
            <person name="Salamov A."/>
            <person name="Samejima M."/>
            <person name="Schmutz J."/>
            <person name="Slot J.C."/>
            <person name="St John F."/>
            <person name="Stenlid J."/>
            <person name="Sun H."/>
            <person name="Sun S."/>
            <person name="Syed K."/>
            <person name="Tsang A."/>
            <person name="Wiebenga A."/>
            <person name="Young D."/>
            <person name="Pisabarro A."/>
            <person name="Eastwood D.C."/>
            <person name="Martin F."/>
            <person name="Cullen D."/>
            <person name="Grigoriev I.V."/>
            <person name="Hibbett D.S."/>
        </authorList>
    </citation>
    <scope>NUCLEOTIDE SEQUENCE [LARGE SCALE GENOMIC DNA]</scope>
    <source>
        <strain evidence="16 17">MD-104</strain>
    </source>
</reference>
<name>A0A2H3JZD6_WOLCO</name>
<keyword evidence="6 15" id="KW-0812">Transmembrane</keyword>
<comment type="pathway">
    <text evidence="3">Secondary metabolite biosynthesis.</text>
</comment>
<dbReference type="GO" id="GO:0016020">
    <property type="term" value="C:membrane"/>
    <property type="evidence" value="ECO:0007669"/>
    <property type="project" value="UniProtKB-SubCell"/>
</dbReference>
<evidence type="ECO:0000256" key="7">
    <source>
        <dbReference type="ARBA" id="ARBA00022723"/>
    </source>
</evidence>
<evidence type="ECO:0000256" key="12">
    <source>
        <dbReference type="ARBA" id="ARBA00023136"/>
    </source>
</evidence>
<dbReference type="PROSITE" id="PS00086">
    <property type="entry name" value="CYTOCHROME_P450"/>
    <property type="match status" value="1"/>
</dbReference>
<keyword evidence="17" id="KW-1185">Reference proteome</keyword>
<dbReference type="GO" id="GO:0020037">
    <property type="term" value="F:heme binding"/>
    <property type="evidence" value="ECO:0007669"/>
    <property type="project" value="InterPro"/>
</dbReference>
<dbReference type="PRINTS" id="PR00463">
    <property type="entry name" value="EP450I"/>
</dbReference>
<dbReference type="PANTHER" id="PTHR46300:SF7">
    <property type="entry name" value="P450, PUTATIVE (EUROFUNG)-RELATED"/>
    <property type="match status" value="1"/>
</dbReference>
<dbReference type="CDD" id="cd11065">
    <property type="entry name" value="CYP64-like"/>
    <property type="match status" value="1"/>
</dbReference>
<evidence type="ECO:0000256" key="9">
    <source>
        <dbReference type="ARBA" id="ARBA00023002"/>
    </source>
</evidence>
<dbReference type="GO" id="GO:0004497">
    <property type="term" value="F:monooxygenase activity"/>
    <property type="evidence" value="ECO:0007669"/>
    <property type="project" value="UniProtKB-KW"/>
</dbReference>
<feature type="transmembrane region" description="Helical" evidence="15">
    <location>
        <begin position="14"/>
        <end position="31"/>
    </location>
</feature>
<evidence type="ECO:0000256" key="3">
    <source>
        <dbReference type="ARBA" id="ARBA00005179"/>
    </source>
</evidence>
<dbReference type="GO" id="GO:0016705">
    <property type="term" value="F:oxidoreductase activity, acting on paired donors, with incorporation or reduction of molecular oxygen"/>
    <property type="evidence" value="ECO:0007669"/>
    <property type="project" value="InterPro"/>
</dbReference>
<dbReference type="GO" id="GO:0005506">
    <property type="term" value="F:iron ion binding"/>
    <property type="evidence" value="ECO:0007669"/>
    <property type="project" value="InterPro"/>
</dbReference>
<keyword evidence="7 13" id="KW-0479">Metal-binding</keyword>
<comment type="subcellular location">
    <subcellularLocation>
        <location evidence="2">Membrane</location>
        <topology evidence="2">Single-pass membrane protein</topology>
    </subcellularLocation>
</comment>
<evidence type="ECO:0000256" key="10">
    <source>
        <dbReference type="ARBA" id="ARBA00023004"/>
    </source>
</evidence>
<keyword evidence="9 14" id="KW-0560">Oxidoreductase</keyword>
<dbReference type="EMBL" id="KB468135">
    <property type="protein sequence ID" value="PCH43248.1"/>
    <property type="molecule type" value="Genomic_DNA"/>
</dbReference>
<proteinExistence type="inferred from homology"/>
<dbReference type="SUPFAM" id="SSF48264">
    <property type="entry name" value="Cytochrome P450"/>
    <property type="match status" value="1"/>
</dbReference>
<evidence type="ECO:0000256" key="6">
    <source>
        <dbReference type="ARBA" id="ARBA00022692"/>
    </source>
</evidence>
<comment type="cofactor">
    <cofactor evidence="1 13">
        <name>heme</name>
        <dbReference type="ChEBI" id="CHEBI:30413"/>
    </cofactor>
</comment>
<dbReference type="InterPro" id="IPR036396">
    <property type="entry name" value="Cyt_P450_sf"/>
</dbReference>
<protein>
    <submittedName>
        <fullName evidence="16">Cytochrome P450</fullName>
    </submittedName>
</protein>
<keyword evidence="12 15" id="KW-0472">Membrane</keyword>
<keyword evidence="11 14" id="KW-0503">Monooxygenase</keyword>
<dbReference type="Proteomes" id="UP000218811">
    <property type="component" value="Unassembled WGS sequence"/>
</dbReference>
<dbReference type="Pfam" id="PF00067">
    <property type="entry name" value="p450"/>
    <property type="match status" value="1"/>
</dbReference>
<evidence type="ECO:0000256" key="1">
    <source>
        <dbReference type="ARBA" id="ARBA00001971"/>
    </source>
</evidence>
<comment type="similarity">
    <text evidence="4 14">Belongs to the cytochrome P450 family.</text>
</comment>
<dbReference type="PANTHER" id="PTHR46300">
    <property type="entry name" value="P450, PUTATIVE (EUROFUNG)-RELATED-RELATED"/>
    <property type="match status" value="1"/>
</dbReference>
<dbReference type="OrthoDB" id="1470350at2759"/>
<keyword evidence="8 15" id="KW-1133">Transmembrane helix</keyword>
<evidence type="ECO:0000256" key="14">
    <source>
        <dbReference type="RuleBase" id="RU000461"/>
    </source>
</evidence>
<keyword evidence="10 13" id="KW-0408">Iron</keyword>
<evidence type="ECO:0000313" key="16">
    <source>
        <dbReference type="EMBL" id="PCH43248.1"/>
    </source>
</evidence>
<evidence type="ECO:0000256" key="4">
    <source>
        <dbReference type="ARBA" id="ARBA00010617"/>
    </source>
</evidence>
<keyword evidence="5 13" id="KW-0349">Heme</keyword>
<dbReference type="InterPro" id="IPR017972">
    <property type="entry name" value="Cyt_P450_CS"/>
</dbReference>
<accession>A0A2H3JZD6</accession>
<dbReference type="Gene3D" id="1.10.630.10">
    <property type="entry name" value="Cytochrome P450"/>
    <property type="match status" value="1"/>
</dbReference>
<evidence type="ECO:0000256" key="5">
    <source>
        <dbReference type="ARBA" id="ARBA00022617"/>
    </source>
</evidence>
<evidence type="ECO:0000313" key="17">
    <source>
        <dbReference type="Proteomes" id="UP000218811"/>
    </source>
</evidence>
<dbReference type="STRING" id="742152.A0A2H3JZD6"/>